<feature type="transmembrane region" description="Helical" evidence="1">
    <location>
        <begin position="141"/>
        <end position="166"/>
    </location>
</feature>
<feature type="transmembrane region" description="Helical" evidence="1">
    <location>
        <begin position="63"/>
        <end position="81"/>
    </location>
</feature>
<dbReference type="InterPro" id="IPR019424">
    <property type="entry name" value="7TM_GPCR_Srsx"/>
</dbReference>
<keyword evidence="1" id="KW-1133">Transmembrane helix</keyword>
<dbReference type="Pfam" id="PF10320">
    <property type="entry name" value="7TM_GPCR_Srsx"/>
    <property type="match status" value="1"/>
</dbReference>
<dbReference type="STRING" id="75913.A0A0K0F1C0"/>
<feature type="transmembrane region" description="Helical" evidence="1">
    <location>
        <begin position="231"/>
        <end position="261"/>
    </location>
</feature>
<dbReference type="WBParaSite" id="SVE_0259300.1">
    <property type="protein sequence ID" value="SVE_0259300.1"/>
    <property type="gene ID" value="SVE_0259300"/>
</dbReference>
<keyword evidence="1" id="KW-0812">Transmembrane</keyword>
<evidence type="ECO:0000313" key="2">
    <source>
        <dbReference type="Proteomes" id="UP000035680"/>
    </source>
</evidence>
<dbReference type="Gene3D" id="1.20.1070.10">
    <property type="entry name" value="Rhodopsin 7-helix transmembrane proteins"/>
    <property type="match status" value="1"/>
</dbReference>
<feature type="transmembrane region" description="Helical" evidence="1">
    <location>
        <begin position="273"/>
        <end position="291"/>
    </location>
</feature>
<name>A0A0K0F1C0_STRVS</name>
<evidence type="ECO:0000313" key="3">
    <source>
        <dbReference type="WBParaSite" id="SVE_0259300.1"/>
    </source>
</evidence>
<reference evidence="3" key="2">
    <citation type="submission" date="2015-08" db="UniProtKB">
        <authorList>
            <consortium name="WormBaseParasite"/>
        </authorList>
    </citation>
    <scope>IDENTIFICATION</scope>
</reference>
<dbReference type="InterPro" id="IPR047130">
    <property type="entry name" value="7TM_GPCR_Srsx_nematod"/>
</dbReference>
<proteinExistence type="predicted"/>
<dbReference type="Proteomes" id="UP000035680">
    <property type="component" value="Unassembled WGS sequence"/>
</dbReference>
<organism evidence="2 3">
    <name type="scientific">Strongyloides venezuelensis</name>
    <name type="common">Threadworm</name>
    <dbReference type="NCBI Taxonomy" id="75913"/>
    <lineage>
        <taxon>Eukaryota</taxon>
        <taxon>Metazoa</taxon>
        <taxon>Ecdysozoa</taxon>
        <taxon>Nematoda</taxon>
        <taxon>Chromadorea</taxon>
        <taxon>Rhabditida</taxon>
        <taxon>Tylenchina</taxon>
        <taxon>Panagrolaimomorpha</taxon>
        <taxon>Strongyloidoidea</taxon>
        <taxon>Strongyloididae</taxon>
        <taxon>Strongyloides</taxon>
    </lineage>
</organism>
<keyword evidence="2" id="KW-1185">Reference proteome</keyword>
<sequence>MGDTLSLGTLSNEIFNESNITKSYTDPTSTIYISIGFVILAVIANIGILCVFLADFAYWNRCYFLLIVLSILSITNCIIMLDKKVNILVKKIYFTTRKCFDSSQYSFFFTNNQKFIQLSIAVDRLLAVTCQKFYKKMNSKYYVLIILLLSIVFSITLTCLELTYSNHNDLTNVSFIPYIFRNKGKLLWMTCNSVISFFIIIISTTTYLSIKIYLKDYTFHKNTRSGMKIRRVTLCLVFNIFLHTLTTLIFGIGFLLSYLAITKYCLDDMYLKKLTWLYIIDITLYLPIPMWRTTDAQSTTNILTVCFYRRNVFKQRNNKIEPFNNKMII</sequence>
<evidence type="ECO:0000256" key="1">
    <source>
        <dbReference type="SAM" id="Phobius"/>
    </source>
</evidence>
<reference evidence="2" key="1">
    <citation type="submission" date="2014-07" db="EMBL/GenBank/DDBJ databases">
        <authorList>
            <person name="Martin A.A"/>
            <person name="De Silva N."/>
        </authorList>
    </citation>
    <scope>NUCLEOTIDE SEQUENCE</scope>
</reference>
<keyword evidence="1" id="KW-0472">Membrane</keyword>
<dbReference type="PANTHER" id="PTHR23360">
    <property type="entry name" value="G-PROTEIN COUPLED RECEPTORS FAMILY 1 PROFILE DOMAIN-CONTAINING PROTEIN-RELATED"/>
    <property type="match status" value="1"/>
</dbReference>
<dbReference type="AlphaFoldDB" id="A0A0K0F1C0"/>
<dbReference type="SUPFAM" id="SSF81321">
    <property type="entry name" value="Family A G protein-coupled receptor-like"/>
    <property type="match status" value="1"/>
</dbReference>
<feature type="transmembrane region" description="Helical" evidence="1">
    <location>
        <begin position="31"/>
        <end position="57"/>
    </location>
</feature>
<feature type="transmembrane region" description="Helical" evidence="1">
    <location>
        <begin position="186"/>
        <end position="210"/>
    </location>
</feature>
<protein>
    <submittedName>
        <fullName evidence="3">G_PROTEIN_RECEP_F1_2 domain-containing protein</fullName>
    </submittedName>
</protein>
<accession>A0A0K0F1C0</accession>